<dbReference type="Proteomes" id="UP000646827">
    <property type="component" value="Unassembled WGS sequence"/>
</dbReference>
<dbReference type="AlphaFoldDB" id="A0A8H7RKL1"/>
<evidence type="ECO:0000313" key="1">
    <source>
        <dbReference type="EMBL" id="KAG2211363.1"/>
    </source>
</evidence>
<proteinExistence type="predicted"/>
<keyword evidence="2" id="KW-1185">Reference proteome</keyword>
<dbReference type="EMBL" id="JAEPRB010000841">
    <property type="protein sequence ID" value="KAG2211363.1"/>
    <property type="molecule type" value="Genomic_DNA"/>
</dbReference>
<name>A0A8H7RKL1_9FUNG</name>
<sequence length="96" mass="10485">MHGNNVAPRSDVGLPYIRKSDSVPYISRRITGKESASVRATAVANRIKKAGTEFKKFQGHSLGAASSAKAVELGHSIQYVKKHANWSLMSDPFERS</sequence>
<gene>
    <name evidence="1" type="ORF">INT45_005895</name>
</gene>
<protein>
    <submittedName>
        <fullName evidence="1">Uncharacterized protein</fullName>
    </submittedName>
</protein>
<comment type="caution">
    <text evidence="1">The sequence shown here is derived from an EMBL/GenBank/DDBJ whole genome shotgun (WGS) entry which is preliminary data.</text>
</comment>
<organism evidence="1 2">
    <name type="scientific">Circinella minor</name>
    <dbReference type="NCBI Taxonomy" id="1195481"/>
    <lineage>
        <taxon>Eukaryota</taxon>
        <taxon>Fungi</taxon>
        <taxon>Fungi incertae sedis</taxon>
        <taxon>Mucoromycota</taxon>
        <taxon>Mucoromycotina</taxon>
        <taxon>Mucoromycetes</taxon>
        <taxon>Mucorales</taxon>
        <taxon>Lichtheimiaceae</taxon>
        <taxon>Circinella</taxon>
    </lineage>
</organism>
<accession>A0A8H7RKL1</accession>
<dbReference type="OrthoDB" id="2221171at2759"/>
<evidence type="ECO:0000313" key="2">
    <source>
        <dbReference type="Proteomes" id="UP000646827"/>
    </source>
</evidence>
<reference evidence="1 2" key="1">
    <citation type="submission" date="2020-12" db="EMBL/GenBank/DDBJ databases">
        <title>Metabolic potential, ecology and presence of endohyphal bacteria is reflected in genomic diversity of Mucoromycotina.</title>
        <authorList>
            <person name="Muszewska A."/>
            <person name="Okrasinska A."/>
            <person name="Steczkiewicz K."/>
            <person name="Drgas O."/>
            <person name="Orlowska M."/>
            <person name="Perlinska-Lenart U."/>
            <person name="Aleksandrzak-Piekarczyk T."/>
            <person name="Szatraj K."/>
            <person name="Zielenkiewicz U."/>
            <person name="Pilsyk S."/>
            <person name="Malc E."/>
            <person name="Mieczkowski P."/>
            <person name="Kruszewska J.S."/>
            <person name="Biernat P."/>
            <person name="Pawlowska J."/>
        </authorList>
    </citation>
    <scope>NUCLEOTIDE SEQUENCE [LARGE SCALE GENOMIC DNA]</scope>
    <source>
        <strain evidence="1 2">CBS 142.35</strain>
    </source>
</reference>